<dbReference type="EMBL" id="UINC01105888">
    <property type="protein sequence ID" value="SVC70166.1"/>
    <property type="molecule type" value="Genomic_DNA"/>
</dbReference>
<accession>A0A382PA74</accession>
<name>A0A382PA74_9ZZZZ</name>
<dbReference type="AlphaFoldDB" id="A0A382PA74"/>
<gene>
    <name evidence="1" type="ORF">METZ01_LOCUS323020</name>
</gene>
<protein>
    <submittedName>
        <fullName evidence="1">Uncharacterized protein</fullName>
    </submittedName>
</protein>
<proteinExistence type="predicted"/>
<organism evidence="1">
    <name type="scientific">marine metagenome</name>
    <dbReference type="NCBI Taxonomy" id="408172"/>
    <lineage>
        <taxon>unclassified sequences</taxon>
        <taxon>metagenomes</taxon>
        <taxon>ecological metagenomes</taxon>
    </lineage>
</organism>
<reference evidence="1" key="1">
    <citation type="submission" date="2018-05" db="EMBL/GenBank/DDBJ databases">
        <authorList>
            <person name="Lanie J.A."/>
            <person name="Ng W.-L."/>
            <person name="Kazmierczak K.M."/>
            <person name="Andrzejewski T.M."/>
            <person name="Davidsen T.M."/>
            <person name="Wayne K.J."/>
            <person name="Tettelin H."/>
            <person name="Glass J.I."/>
            <person name="Rusch D."/>
            <person name="Podicherti R."/>
            <person name="Tsui H.-C.T."/>
            <person name="Winkler M.E."/>
        </authorList>
    </citation>
    <scope>NUCLEOTIDE SEQUENCE</scope>
</reference>
<sequence length="132" mass="14899">MFHKIISLILIFSFMSYSNIWAVSSYECYELDGAKIIAEDGTYLGTLGDSYESDSIYNEYSDHGSTYDSDSIWNEYSDYGNDYSSQSPFNDYASDPPVLLKDGEVVGKLTTDPYEYDSVDPRSVGKDCGWTE</sequence>
<evidence type="ECO:0000313" key="1">
    <source>
        <dbReference type="EMBL" id="SVC70166.1"/>
    </source>
</evidence>